<protein>
    <submittedName>
        <fullName evidence="2">Uncharacterized protein</fullName>
    </submittedName>
</protein>
<keyword evidence="3" id="KW-1185">Reference proteome</keyword>
<evidence type="ECO:0000256" key="1">
    <source>
        <dbReference type="SAM" id="MobiDB-lite"/>
    </source>
</evidence>
<reference evidence="2" key="2">
    <citation type="submission" date="2020-11" db="EMBL/GenBank/DDBJ databases">
        <authorList>
            <person name="McCartney M.A."/>
            <person name="Auch B."/>
            <person name="Kono T."/>
            <person name="Mallez S."/>
            <person name="Becker A."/>
            <person name="Gohl D.M."/>
            <person name="Silverstein K.A.T."/>
            <person name="Koren S."/>
            <person name="Bechman K.B."/>
            <person name="Herman A."/>
            <person name="Abrahante J.E."/>
            <person name="Garbe J."/>
        </authorList>
    </citation>
    <scope>NUCLEOTIDE SEQUENCE</scope>
    <source>
        <strain evidence="2">Duluth1</strain>
        <tissue evidence="2">Whole animal</tissue>
    </source>
</reference>
<sequence length="198" mass="22423">MGNCLRSECERATGYGVIRSGPCIRSEYKWVTVYRVSTSGLQYTEGVRVGYCTRSENGWVAVHGVRTMRTMSTMSTMGYCIRMNTMRTMGYCIRMGYCVLGVYDRNDDDEYEPVTLRSIVGSIDGNFKEQTIIFHYFLKNGKQKNSTTNEWTEDKSSGYQKGRPFASTGSRSDTDQRPMDKSSPEARTRSAPSSSRTL</sequence>
<dbReference type="AlphaFoldDB" id="A0A9D4D7E0"/>
<gene>
    <name evidence="2" type="ORF">DPMN_047242</name>
</gene>
<organism evidence="2 3">
    <name type="scientific">Dreissena polymorpha</name>
    <name type="common">Zebra mussel</name>
    <name type="synonym">Mytilus polymorpha</name>
    <dbReference type="NCBI Taxonomy" id="45954"/>
    <lineage>
        <taxon>Eukaryota</taxon>
        <taxon>Metazoa</taxon>
        <taxon>Spiralia</taxon>
        <taxon>Lophotrochozoa</taxon>
        <taxon>Mollusca</taxon>
        <taxon>Bivalvia</taxon>
        <taxon>Autobranchia</taxon>
        <taxon>Heteroconchia</taxon>
        <taxon>Euheterodonta</taxon>
        <taxon>Imparidentia</taxon>
        <taxon>Neoheterodontei</taxon>
        <taxon>Myida</taxon>
        <taxon>Dreissenoidea</taxon>
        <taxon>Dreissenidae</taxon>
        <taxon>Dreissena</taxon>
    </lineage>
</organism>
<name>A0A9D4D7E0_DREPO</name>
<dbReference type="Proteomes" id="UP000828390">
    <property type="component" value="Unassembled WGS sequence"/>
</dbReference>
<evidence type="ECO:0000313" key="3">
    <source>
        <dbReference type="Proteomes" id="UP000828390"/>
    </source>
</evidence>
<feature type="compositionally biased region" description="Basic and acidic residues" evidence="1">
    <location>
        <begin position="172"/>
        <end position="188"/>
    </location>
</feature>
<accession>A0A9D4D7E0</accession>
<comment type="caution">
    <text evidence="2">The sequence shown here is derived from an EMBL/GenBank/DDBJ whole genome shotgun (WGS) entry which is preliminary data.</text>
</comment>
<feature type="region of interest" description="Disordered" evidence="1">
    <location>
        <begin position="145"/>
        <end position="198"/>
    </location>
</feature>
<feature type="compositionally biased region" description="Low complexity" evidence="1">
    <location>
        <begin position="189"/>
        <end position="198"/>
    </location>
</feature>
<reference evidence="2" key="1">
    <citation type="journal article" date="2019" name="bioRxiv">
        <title>The Genome of the Zebra Mussel, Dreissena polymorpha: A Resource for Invasive Species Research.</title>
        <authorList>
            <person name="McCartney M.A."/>
            <person name="Auch B."/>
            <person name="Kono T."/>
            <person name="Mallez S."/>
            <person name="Zhang Y."/>
            <person name="Obille A."/>
            <person name="Becker A."/>
            <person name="Abrahante J.E."/>
            <person name="Garbe J."/>
            <person name="Badalamenti J.P."/>
            <person name="Herman A."/>
            <person name="Mangelson H."/>
            <person name="Liachko I."/>
            <person name="Sullivan S."/>
            <person name="Sone E.D."/>
            <person name="Koren S."/>
            <person name="Silverstein K.A.T."/>
            <person name="Beckman K.B."/>
            <person name="Gohl D.M."/>
        </authorList>
    </citation>
    <scope>NUCLEOTIDE SEQUENCE</scope>
    <source>
        <strain evidence="2">Duluth1</strain>
        <tissue evidence="2">Whole animal</tissue>
    </source>
</reference>
<proteinExistence type="predicted"/>
<dbReference type="EMBL" id="JAIWYP010000011">
    <property type="protein sequence ID" value="KAH3740536.1"/>
    <property type="molecule type" value="Genomic_DNA"/>
</dbReference>
<evidence type="ECO:0000313" key="2">
    <source>
        <dbReference type="EMBL" id="KAH3740536.1"/>
    </source>
</evidence>